<evidence type="ECO:0000313" key="3">
    <source>
        <dbReference type="Proteomes" id="UP000069443"/>
    </source>
</evidence>
<dbReference type="AlphaFoldDB" id="A0A117IAX3"/>
<dbReference type="Gene3D" id="3.10.450.50">
    <property type="match status" value="1"/>
</dbReference>
<accession>A0A117IAX3</accession>
<dbReference type="EMBL" id="BCSY01000065">
    <property type="protein sequence ID" value="GAS97037.1"/>
    <property type="molecule type" value="Genomic_DNA"/>
</dbReference>
<dbReference type="Proteomes" id="UP000069443">
    <property type="component" value="Unassembled WGS sequence"/>
</dbReference>
<organism evidence="2 3">
    <name type="scientific">Mycolicibacterium canariasense</name>
    <name type="common">Mycobacterium canariasense</name>
    <dbReference type="NCBI Taxonomy" id="228230"/>
    <lineage>
        <taxon>Bacteria</taxon>
        <taxon>Bacillati</taxon>
        <taxon>Actinomycetota</taxon>
        <taxon>Actinomycetes</taxon>
        <taxon>Mycobacteriales</taxon>
        <taxon>Mycobacteriaceae</taxon>
        <taxon>Mycolicibacterium</taxon>
    </lineage>
</organism>
<evidence type="ECO:0000259" key="1">
    <source>
        <dbReference type="Pfam" id="PF12680"/>
    </source>
</evidence>
<dbReference type="InterPro" id="IPR037401">
    <property type="entry name" value="SnoaL-like"/>
</dbReference>
<dbReference type="STRING" id="228230.RMCC_4003"/>
<comment type="caution">
    <text evidence="2">The sequence shown here is derived from an EMBL/GenBank/DDBJ whole genome shotgun (WGS) entry which is preliminary data.</text>
</comment>
<proteinExistence type="predicted"/>
<dbReference type="SUPFAM" id="SSF54427">
    <property type="entry name" value="NTF2-like"/>
    <property type="match status" value="1"/>
</dbReference>
<name>A0A117IAX3_MYCCR</name>
<reference evidence="3" key="1">
    <citation type="journal article" date="2016" name="Genome Announc.">
        <title>Draft Genome Sequences of Five Rapidly Growing Mycobacterium Species, M. thermoresistibile, M. fortuitum subsp. acetamidolyticum, M. canariasense, M. brisbanense, and M. novocastrense.</title>
        <authorList>
            <person name="Katahira K."/>
            <person name="Ogura Y."/>
            <person name="Gotoh Y."/>
            <person name="Hayashi T."/>
        </authorList>
    </citation>
    <scope>NUCLEOTIDE SEQUENCE [LARGE SCALE GENOMIC DNA]</scope>
    <source>
        <strain evidence="3">JCM15298</strain>
    </source>
</reference>
<dbReference type="InterPro" id="IPR032710">
    <property type="entry name" value="NTF2-like_dom_sf"/>
</dbReference>
<keyword evidence="3" id="KW-1185">Reference proteome</keyword>
<protein>
    <recommendedName>
        <fullName evidence="1">SnoaL-like domain-containing protein</fullName>
    </recommendedName>
</protein>
<dbReference type="Pfam" id="PF12680">
    <property type="entry name" value="SnoaL_2"/>
    <property type="match status" value="1"/>
</dbReference>
<reference evidence="3" key="2">
    <citation type="submission" date="2016-02" db="EMBL/GenBank/DDBJ databases">
        <title>Draft genome sequence of five rapidly growing Mycobacterium species.</title>
        <authorList>
            <person name="Katahira K."/>
            <person name="Gotou Y."/>
            <person name="Iida K."/>
            <person name="Ogura Y."/>
            <person name="Hayashi T."/>
        </authorList>
    </citation>
    <scope>NUCLEOTIDE SEQUENCE [LARGE SCALE GENOMIC DNA]</scope>
    <source>
        <strain evidence="3">JCM15298</strain>
    </source>
</reference>
<evidence type="ECO:0000313" key="2">
    <source>
        <dbReference type="EMBL" id="GAS97037.1"/>
    </source>
</evidence>
<sequence>MRGRAVNLVVSSFIPRQKAPTMTDIVSAYLDTWNATDAPTRKALLDQHWATDATYVDPLAEVGGHDGIFAAIDAVHGQFPGFVFTLVSGPDSHHAHTRFQWGLGPRDAEPVIVGFDVLFTDEDGRIRAVVGFLDKVPG</sequence>
<gene>
    <name evidence="2" type="ORF">RMCC_4003</name>
</gene>
<feature type="domain" description="SnoaL-like" evidence="1">
    <location>
        <begin position="26"/>
        <end position="128"/>
    </location>
</feature>